<dbReference type="SMART" id="SM00382">
    <property type="entry name" value="AAA"/>
    <property type="match status" value="2"/>
</dbReference>
<dbReference type="InterPro" id="IPR003593">
    <property type="entry name" value="AAA+_ATPase"/>
</dbReference>
<evidence type="ECO:0000256" key="9">
    <source>
        <dbReference type="SAM" id="Phobius"/>
    </source>
</evidence>
<name>A0A0F9XB33_TRIHA</name>
<evidence type="ECO:0000256" key="3">
    <source>
        <dbReference type="ARBA" id="ARBA00022475"/>
    </source>
</evidence>
<dbReference type="PROSITE" id="PS50893">
    <property type="entry name" value="ABC_TRANSPORTER_2"/>
    <property type="match status" value="2"/>
</dbReference>
<reference evidence="13" key="1">
    <citation type="journal article" date="2015" name="Genome Announc.">
        <title>Draft whole-genome sequence of the biocontrol agent Trichoderma harzianum T6776.</title>
        <authorList>
            <person name="Baroncelli R."/>
            <person name="Piaggeschi G."/>
            <person name="Fiorini L."/>
            <person name="Bertolini E."/>
            <person name="Zapparata A."/>
            <person name="Pe M.E."/>
            <person name="Sarrocco S."/>
            <person name="Vannacci G."/>
        </authorList>
    </citation>
    <scope>NUCLEOTIDE SEQUENCE [LARGE SCALE GENOMIC DNA]</scope>
    <source>
        <strain evidence="13">T6776</strain>
    </source>
</reference>
<dbReference type="GO" id="GO:0140359">
    <property type="term" value="F:ABC-type transporter activity"/>
    <property type="evidence" value="ECO:0007669"/>
    <property type="project" value="InterPro"/>
</dbReference>
<dbReference type="Proteomes" id="UP000034112">
    <property type="component" value="Unassembled WGS sequence"/>
</dbReference>
<dbReference type="OrthoDB" id="4139357at2759"/>
<keyword evidence="5" id="KW-0547">Nucleotide-binding</keyword>
<keyword evidence="4 9" id="KW-0812">Transmembrane</keyword>
<evidence type="ECO:0000313" key="12">
    <source>
        <dbReference type="EMBL" id="KKP02396.1"/>
    </source>
</evidence>
<feature type="domain" description="ABC transporter" evidence="10">
    <location>
        <begin position="228"/>
        <end position="441"/>
    </location>
</feature>
<feature type="transmembrane region" description="Helical" evidence="9">
    <location>
        <begin position="522"/>
        <end position="540"/>
    </location>
</feature>
<dbReference type="FunFam" id="1.20.1560.10:FF:000066">
    <property type="entry name" value="ABC multidrug transporter (Eurofung)"/>
    <property type="match status" value="1"/>
</dbReference>
<feature type="transmembrane region" description="Helical" evidence="9">
    <location>
        <begin position="155"/>
        <end position="172"/>
    </location>
</feature>
<feature type="transmembrane region" description="Helical" evidence="9">
    <location>
        <begin position="129"/>
        <end position="149"/>
    </location>
</feature>
<dbReference type="EMBL" id="JOKZ01000152">
    <property type="protein sequence ID" value="KKP02396.1"/>
    <property type="molecule type" value="Genomic_DNA"/>
</dbReference>
<keyword evidence="6" id="KW-0067">ATP-binding</keyword>
<accession>A0A0F9XB33</accession>
<dbReference type="InterPro" id="IPR050173">
    <property type="entry name" value="ABC_transporter_C-like"/>
</dbReference>
<dbReference type="Pfam" id="PF00664">
    <property type="entry name" value="ABC_membrane"/>
    <property type="match status" value="1"/>
</dbReference>
<comment type="caution">
    <text evidence="12">The sequence shown here is derived from an EMBL/GenBank/DDBJ whole genome shotgun (WGS) entry which is preliminary data.</text>
</comment>
<gene>
    <name evidence="12" type="ORF">THAR02_05508</name>
</gene>
<keyword evidence="8 9" id="KW-0472">Membrane</keyword>
<dbReference type="GO" id="GO:0005524">
    <property type="term" value="F:ATP binding"/>
    <property type="evidence" value="ECO:0007669"/>
    <property type="project" value="UniProtKB-KW"/>
</dbReference>
<evidence type="ECO:0000256" key="6">
    <source>
        <dbReference type="ARBA" id="ARBA00022840"/>
    </source>
</evidence>
<feature type="transmembrane region" description="Helical" evidence="9">
    <location>
        <begin position="709"/>
        <end position="729"/>
    </location>
</feature>
<sequence>MSTDVNGAAEAGKMFHEAWAKLFELVLGIILLVREVKWLAPLPFVIIIFCSQISRFVAKNIRSRQKGWNMATQRRISALSSILGSMKSVKALGVSGAMMDYVEKLRQDEINSSKRVRWMNAIYNASDAGIANALGIFAPAATIVVYAIVARLQGSQLSVSTAFTTVAILALVTEPANMIMTIVPNAVATSANFERIQAYLLESPRTDKRRVMPRPADALGVDITEAAVALNGVTVESPSTKETLVDDINLVLHRGAITTCSGPVGSGIITVSSASIGFCDQQAWLPTGKVKQIVCGFSTSIDTERYNAAIRACCLDHDLGTFPDRDDTIVGSRGINLSGGQRQRLALARLVYSLHDIVVLDDPFSALDGNTENMVVDNLLGPNGWFKKNNTAVFLVTNSGKLLHFHVADEILVLEKGRIASRGSWEALKTSLSELSKFTFTETAKKPEAALKATKRTSQSNADAEEDLYRKTGDFSLYSYYFKAAGVMNVVMLLGCSAGYSFGMFFPQYLLKWWTEGSPDKSTYYMVGYLSLALLAWVATNGSTWSTNIMLAPRSGAVLHQSLLRTIFGAPLLFFSTTDIGVILNRFSQDISYVDRQLPFALITICTQIFKILGQLVLIINIQRWLALSLPLCVVAIYLIQRLYLRTSRQLRVLELEYQSSLYQWFLETAEGVVTIRSFGWSFAAEQKSLDALNWSLRPRYALMCVQRWLSLVLNLMVNGIAIALIALAVKWRGTTTGGDIGAALNLILVASTTLVRLVESWTSLEVALGAIARLRNVEMFTPREDLPEEDLVTYAGWPTKGEAHIADLDAAYSSDHQILHNVNLDIQAGQKLVICGRTGSGKSTILAVLLRLIDGTGVVNVDGQDLLRTPRSIVRQKCFITITQEPFLIPQATLRFNLDPHSIVSDEILQMALQKVGIWSALSSRSDTSAEVLDSEFSTLPVLSVGQQQLLAMARAIVRKHALAKSDYPGADTPKPILLLDEATSSLDSATEAAIYDVLESEFIQEGYTAVIVAHRLSGLVGRMRPEKDMVAWVADGRIVKVGRYEDAITFADSE</sequence>
<dbReference type="PANTHER" id="PTHR24223">
    <property type="entry name" value="ATP-BINDING CASSETTE SUB-FAMILY C"/>
    <property type="match status" value="1"/>
</dbReference>
<dbReference type="InterPro" id="IPR011527">
    <property type="entry name" value="ABC1_TM_dom"/>
</dbReference>
<dbReference type="CDD" id="cd18580">
    <property type="entry name" value="ABC_6TM_ABCC_D2"/>
    <property type="match status" value="1"/>
</dbReference>
<dbReference type="InterPro" id="IPR027417">
    <property type="entry name" value="P-loop_NTPase"/>
</dbReference>
<feature type="domain" description="ABC transmembrane type-1" evidence="11">
    <location>
        <begin position="1"/>
        <end position="188"/>
    </location>
</feature>
<dbReference type="SUPFAM" id="SSF90123">
    <property type="entry name" value="ABC transporter transmembrane region"/>
    <property type="match status" value="2"/>
</dbReference>
<feature type="transmembrane region" description="Helical" evidence="9">
    <location>
        <begin position="598"/>
        <end position="620"/>
    </location>
</feature>
<proteinExistence type="predicted"/>
<evidence type="ECO:0000256" key="8">
    <source>
        <dbReference type="ARBA" id="ARBA00023136"/>
    </source>
</evidence>
<dbReference type="GO" id="GO:0005886">
    <property type="term" value="C:plasma membrane"/>
    <property type="evidence" value="ECO:0007669"/>
    <property type="project" value="UniProtKB-SubCell"/>
</dbReference>
<organism evidence="12 13">
    <name type="scientific">Trichoderma harzianum</name>
    <name type="common">Hypocrea lixii</name>
    <dbReference type="NCBI Taxonomy" id="5544"/>
    <lineage>
        <taxon>Eukaryota</taxon>
        <taxon>Fungi</taxon>
        <taxon>Dikarya</taxon>
        <taxon>Ascomycota</taxon>
        <taxon>Pezizomycotina</taxon>
        <taxon>Sordariomycetes</taxon>
        <taxon>Hypocreomycetidae</taxon>
        <taxon>Hypocreales</taxon>
        <taxon>Hypocreaceae</taxon>
        <taxon>Trichoderma</taxon>
    </lineage>
</organism>
<dbReference type="SUPFAM" id="SSF52540">
    <property type="entry name" value="P-loop containing nucleoside triphosphate hydrolases"/>
    <property type="match status" value="2"/>
</dbReference>
<dbReference type="PROSITE" id="PS00211">
    <property type="entry name" value="ABC_TRANSPORTER_1"/>
    <property type="match status" value="2"/>
</dbReference>
<dbReference type="PROSITE" id="PS50929">
    <property type="entry name" value="ABC_TM1F"/>
    <property type="match status" value="2"/>
</dbReference>
<dbReference type="GO" id="GO:0016887">
    <property type="term" value="F:ATP hydrolysis activity"/>
    <property type="evidence" value="ECO:0007669"/>
    <property type="project" value="InterPro"/>
</dbReference>
<feature type="transmembrane region" description="Helical" evidence="9">
    <location>
        <begin position="38"/>
        <end position="58"/>
    </location>
</feature>
<dbReference type="Gene3D" id="3.40.50.300">
    <property type="entry name" value="P-loop containing nucleotide triphosphate hydrolases"/>
    <property type="match status" value="2"/>
</dbReference>
<dbReference type="Gene3D" id="1.20.1560.10">
    <property type="entry name" value="ABC transporter type 1, transmembrane domain"/>
    <property type="match status" value="2"/>
</dbReference>
<feature type="domain" description="ABC transporter" evidence="10">
    <location>
        <begin position="804"/>
        <end position="1056"/>
    </location>
</feature>
<evidence type="ECO:0008006" key="14">
    <source>
        <dbReference type="Google" id="ProtNLM"/>
    </source>
</evidence>
<feature type="transmembrane region" description="Helical" evidence="9">
    <location>
        <begin position="480"/>
        <end position="502"/>
    </location>
</feature>
<dbReference type="InterPro" id="IPR036640">
    <property type="entry name" value="ABC1_TM_sf"/>
</dbReference>
<evidence type="ECO:0000256" key="1">
    <source>
        <dbReference type="ARBA" id="ARBA00004651"/>
    </source>
</evidence>
<evidence type="ECO:0000259" key="11">
    <source>
        <dbReference type="PROSITE" id="PS50929"/>
    </source>
</evidence>
<keyword evidence="3" id="KW-1003">Cell membrane</keyword>
<evidence type="ECO:0000259" key="10">
    <source>
        <dbReference type="PROSITE" id="PS50893"/>
    </source>
</evidence>
<comment type="subcellular location">
    <subcellularLocation>
        <location evidence="1">Cell membrane</location>
        <topology evidence="1">Multi-pass membrane protein</topology>
    </subcellularLocation>
</comment>
<keyword evidence="2" id="KW-0813">Transport</keyword>
<evidence type="ECO:0000256" key="2">
    <source>
        <dbReference type="ARBA" id="ARBA00022448"/>
    </source>
</evidence>
<feature type="transmembrane region" description="Helical" evidence="9">
    <location>
        <begin position="626"/>
        <end position="645"/>
    </location>
</feature>
<keyword evidence="7 9" id="KW-1133">Transmembrane helix</keyword>
<evidence type="ECO:0000256" key="4">
    <source>
        <dbReference type="ARBA" id="ARBA00022692"/>
    </source>
</evidence>
<feature type="domain" description="ABC transmembrane type-1" evidence="11">
    <location>
        <begin position="491"/>
        <end position="766"/>
    </location>
</feature>
<dbReference type="Pfam" id="PF00005">
    <property type="entry name" value="ABC_tran"/>
    <property type="match status" value="2"/>
</dbReference>
<dbReference type="InterPro" id="IPR017871">
    <property type="entry name" value="ABC_transporter-like_CS"/>
</dbReference>
<dbReference type="AlphaFoldDB" id="A0A0F9XB33"/>
<protein>
    <recommendedName>
        <fullName evidence="14">ABC transporter</fullName>
    </recommendedName>
</protein>
<dbReference type="InterPro" id="IPR044726">
    <property type="entry name" value="ABCC_6TM_D2"/>
</dbReference>
<evidence type="ECO:0000256" key="7">
    <source>
        <dbReference type="ARBA" id="ARBA00022989"/>
    </source>
</evidence>
<evidence type="ECO:0000313" key="13">
    <source>
        <dbReference type="Proteomes" id="UP000034112"/>
    </source>
</evidence>
<dbReference type="OMA" id="WISTNGT"/>
<dbReference type="PANTHER" id="PTHR24223:SF345">
    <property type="entry name" value="ABC MULTIDRUG TRANSPORTER (EUROFUNG)"/>
    <property type="match status" value="1"/>
</dbReference>
<dbReference type="InterPro" id="IPR003439">
    <property type="entry name" value="ABC_transporter-like_ATP-bd"/>
</dbReference>
<evidence type="ECO:0000256" key="5">
    <source>
        <dbReference type="ARBA" id="ARBA00022741"/>
    </source>
</evidence>